<dbReference type="SUPFAM" id="SSF56059">
    <property type="entry name" value="Glutathione synthetase ATP-binding domain-like"/>
    <property type="match status" value="1"/>
</dbReference>
<dbReference type="Gene3D" id="3.30.470.20">
    <property type="entry name" value="ATP-grasp fold, B domain"/>
    <property type="match status" value="1"/>
</dbReference>
<evidence type="ECO:0000313" key="2">
    <source>
        <dbReference type="Proteomes" id="UP000250642"/>
    </source>
</evidence>
<sequence>MGIEKSQPLRSKWLKTKQLINNDSIKPFIPDTQKFNKVNLKSMIARYGMLYIKPEIGTHGMGVIRAEMKNQQDFAYQINQKRLTFNSFDSFHKSLAHVVNQRSYLIQRGIHLLKHNKRRFDIRVMVQLSPKQLWEATGVIGRLAHPQKIVTNYHNGGQPVDIHKLLESHVSAKRSKELIQEMNELGVVIARHMNKKYTRLKGIGVDIGLDQSLKPWVIEVNAKPDPYIFNQLKDKTMYRKVIRYFRYTDHKP</sequence>
<protein>
    <submittedName>
        <fullName evidence="1">YheC/YheD family protein</fullName>
    </submittedName>
</protein>
<dbReference type="InterPro" id="IPR026838">
    <property type="entry name" value="YheC/D"/>
</dbReference>
<dbReference type="RefSeq" id="WP_113054970.1">
    <property type="nucleotide sequence ID" value="NZ_CP175536.1"/>
</dbReference>
<gene>
    <name evidence="1" type="ORF">DC345_22265</name>
</gene>
<dbReference type="EMBL" id="QEVW01000014">
    <property type="protein sequence ID" value="RAW13001.1"/>
    <property type="molecule type" value="Genomic_DNA"/>
</dbReference>
<name>A0A329QM47_9BACL</name>
<dbReference type="Proteomes" id="UP000250642">
    <property type="component" value="Unassembled WGS sequence"/>
</dbReference>
<dbReference type="Pfam" id="PF14398">
    <property type="entry name" value="ATPgrasp_YheCD"/>
    <property type="match status" value="1"/>
</dbReference>
<organism evidence="1 2">
    <name type="scientific">Paenibacillus taichungensis</name>
    <dbReference type="NCBI Taxonomy" id="484184"/>
    <lineage>
        <taxon>Bacteria</taxon>
        <taxon>Bacillati</taxon>
        <taxon>Bacillota</taxon>
        <taxon>Bacilli</taxon>
        <taxon>Bacillales</taxon>
        <taxon>Paenibacillaceae</taxon>
        <taxon>Paenibacillus</taxon>
    </lineage>
</organism>
<dbReference type="AlphaFoldDB" id="A0A329QM47"/>
<comment type="caution">
    <text evidence="1">The sequence shown here is derived from an EMBL/GenBank/DDBJ whole genome shotgun (WGS) entry which is preliminary data.</text>
</comment>
<proteinExistence type="predicted"/>
<evidence type="ECO:0000313" key="1">
    <source>
        <dbReference type="EMBL" id="RAW13001.1"/>
    </source>
</evidence>
<reference evidence="1 2" key="1">
    <citation type="submission" date="2018-04" db="EMBL/GenBank/DDBJ databases">
        <title>Paenibacillus taichungensis Genome sequencing and assembly.</title>
        <authorList>
            <person name="Xu J."/>
            <person name="Rensing C."/>
            <person name="Mazhar H.S."/>
        </authorList>
    </citation>
    <scope>NUCLEOTIDE SEQUENCE [LARGE SCALE GENOMIC DNA]</scope>
    <source>
        <strain evidence="1 2">NC1</strain>
    </source>
</reference>
<accession>A0A329QM47</accession>